<evidence type="ECO:0000256" key="5">
    <source>
        <dbReference type="ARBA" id="ARBA00023134"/>
    </source>
</evidence>
<dbReference type="EMBL" id="SMTF01000003">
    <property type="protein sequence ID" value="TDK26010.1"/>
    <property type="molecule type" value="Genomic_DNA"/>
</dbReference>
<comment type="function">
    <text evidence="6">GTPase that associates with the 50S ribosomal subunit and may have a role during protein synthesis or ribosome biogenesis.</text>
</comment>
<comment type="subcellular location">
    <subcellularLocation>
        <location evidence="6">Cytoplasm</location>
    </subcellularLocation>
    <text evidence="6">May associate with membranes.</text>
</comment>
<evidence type="ECO:0000256" key="9">
    <source>
        <dbReference type="SAM" id="Coils"/>
    </source>
</evidence>
<keyword evidence="3 6" id="KW-0547">Nucleotide-binding</keyword>
<evidence type="ECO:0000256" key="2">
    <source>
        <dbReference type="ARBA" id="ARBA00022723"/>
    </source>
</evidence>
<dbReference type="Gene3D" id="6.10.250.2860">
    <property type="match status" value="1"/>
</dbReference>
<keyword evidence="2 8" id="KW-0479">Metal-binding</keyword>
<evidence type="ECO:0000313" key="12">
    <source>
        <dbReference type="EMBL" id="TDK26010.1"/>
    </source>
</evidence>
<reference evidence="12 13" key="1">
    <citation type="submission" date="2019-03" db="EMBL/GenBank/DDBJ databases">
        <title>Luteimonas zhaokaii sp.nov., isolated from the rectal contents of Plateau pika in Yushu, Qinghai Province, China.</title>
        <authorList>
            <person name="Zhang G."/>
        </authorList>
    </citation>
    <scope>NUCLEOTIDE SEQUENCE [LARGE SCALE GENOMIC DNA]</scope>
    <source>
        <strain evidence="12 13">B9</strain>
    </source>
</reference>
<evidence type="ECO:0000313" key="13">
    <source>
        <dbReference type="Proteomes" id="UP000294796"/>
    </source>
</evidence>
<keyword evidence="9" id="KW-0175">Coiled coil</keyword>
<feature type="compositionally biased region" description="Low complexity" evidence="10">
    <location>
        <begin position="338"/>
        <end position="355"/>
    </location>
</feature>
<feature type="binding site" evidence="7">
    <location>
        <begin position="321"/>
        <end position="324"/>
    </location>
    <ligand>
        <name>GTP</name>
        <dbReference type="ChEBI" id="CHEBI:37565"/>
    </ligand>
</feature>
<evidence type="ECO:0000256" key="4">
    <source>
        <dbReference type="ARBA" id="ARBA00022842"/>
    </source>
</evidence>
<keyword evidence="1 6" id="KW-0963">Cytoplasm</keyword>
<dbReference type="PANTHER" id="PTHR10229">
    <property type="entry name" value="GTP-BINDING PROTEIN HFLX"/>
    <property type="match status" value="1"/>
</dbReference>
<accession>A0A4R5TXU6</accession>
<dbReference type="InterPro" id="IPR027417">
    <property type="entry name" value="P-loop_NTPase"/>
</dbReference>
<dbReference type="GO" id="GO:0003924">
    <property type="term" value="F:GTPase activity"/>
    <property type="evidence" value="ECO:0007669"/>
    <property type="project" value="UniProtKB-UniRule"/>
</dbReference>
<keyword evidence="5 6" id="KW-0342">GTP-binding</keyword>
<name>A0A4R5TXU6_9GAMM</name>
<dbReference type="OrthoDB" id="9812272at2"/>
<dbReference type="PANTHER" id="PTHR10229:SF0">
    <property type="entry name" value="GTP-BINDING PROTEIN 6-RELATED"/>
    <property type="match status" value="1"/>
</dbReference>
<sequence>MPTQLFERSRKGEHALLIQPHAGGRPDEADLEEFADLARSAGATVAHLLTARLDRPNPATLLGGGKLEEVKAAADATGADLILVNHPLTPGQERNLEKLLERRVVDRTGLILDIFAQRARSHDGKLQVELAQLKHMATRLVRGWTHLERQRGGSIGLRGPGETQLETDRRLLQKRVDMLQKRLEKVEVQRTQMRRARVRSELPRVALVGYTNAGKSTLFNALSGADAYAADQLFATLDPTVRRIELPSGGVVLADTVGFVRDLPHELVAAFRSTLSEAREADLLLHVIDAADPLRSERIAQVDAVLAEIGAGDIPQVLVFNKIDRLGAPAEGPRDADPAAATQDAPTPAPADAAPGGIPPRRDQPNEGRERVWLSARDGLGLDLLLQALGERLGQRRIVAELALPTSAGRLRARLHELDAVRDETHDEGGWRLSIDIAEADAARLAAREEGAPLRALLPEPEPEVEST</sequence>
<dbReference type="GO" id="GO:0043022">
    <property type="term" value="F:ribosome binding"/>
    <property type="evidence" value="ECO:0007669"/>
    <property type="project" value="TreeGrafter"/>
</dbReference>
<dbReference type="FunFam" id="3.40.50.11060:FF:000001">
    <property type="entry name" value="GTPase HflX"/>
    <property type="match status" value="1"/>
</dbReference>
<comment type="caution">
    <text evidence="12">The sequence shown here is derived from an EMBL/GenBank/DDBJ whole genome shotgun (WGS) entry which is preliminary data.</text>
</comment>
<evidence type="ECO:0000256" key="3">
    <source>
        <dbReference type="ARBA" id="ARBA00022741"/>
    </source>
</evidence>
<evidence type="ECO:0000256" key="10">
    <source>
        <dbReference type="SAM" id="MobiDB-lite"/>
    </source>
</evidence>
<dbReference type="GO" id="GO:0005737">
    <property type="term" value="C:cytoplasm"/>
    <property type="evidence" value="ECO:0007669"/>
    <property type="project" value="UniProtKB-SubCell"/>
</dbReference>
<evidence type="ECO:0000259" key="11">
    <source>
        <dbReference type="PROSITE" id="PS51705"/>
    </source>
</evidence>
<organism evidence="12 13">
    <name type="scientific">Luteimonas aestuarii</name>
    <dbReference type="NCBI Taxonomy" id="453837"/>
    <lineage>
        <taxon>Bacteria</taxon>
        <taxon>Pseudomonadati</taxon>
        <taxon>Pseudomonadota</taxon>
        <taxon>Gammaproteobacteria</taxon>
        <taxon>Lysobacterales</taxon>
        <taxon>Lysobacteraceae</taxon>
        <taxon>Luteimonas</taxon>
    </lineage>
</organism>
<comment type="cofactor">
    <cofactor evidence="8">
        <name>Mg(2+)</name>
        <dbReference type="ChEBI" id="CHEBI:18420"/>
    </cofactor>
</comment>
<dbReference type="Pfam" id="PF13167">
    <property type="entry name" value="GTP-bdg_N"/>
    <property type="match status" value="1"/>
</dbReference>
<feature type="binding site" evidence="7">
    <location>
        <begin position="209"/>
        <end position="216"/>
    </location>
    <ligand>
        <name>GTP</name>
        <dbReference type="ChEBI" id="CHEBI:37565"/>
    </ligand>
</feature>
<dbReference type="Pfam" id="PF01926">
    <property type="entry name" value="MMR_HSR1"/>
    <property type="match status" value="1"/>
</dbReference>
<dbReference type="Gene3D" id="3.40.50.11060">
    <property type="entry name" value="GTPase HflX, N-terminal domain"/>
    <property type="match status" value="1"/>
</dbReference>
<evidence type="ECO:0000256" key="8">
    <source>
        <dbReference type="PIRSR" id="PIRSR006809-2"/>
    </source>
</evidence>
<dbReference type="InterPro" id="IPR032305">
    <property type="entry name" value="GTP-bd_M"/>
</dbReference>
<keyword evidence="13" id="KW-1185">Reference proteome</keyword>
<feature type="binding site" evidence="8">
    <location>
        <position position="236"/>
    </location>
    <ligand>
        <name>Mg(2+)</name>
        <dbReference type="ChEBI" id="CHEBI:18420"/>
    </ligand>
</feature>
<dbReference type="CDD" id="cd01878">
    <property type="entry name" value="HflX"/>
    <property type="match status" value="1"/>
</dbReference>
<dbReference type="InterPro" id="IPR030394">
    <property type="entry name" value="G_HFLX_dom"/>
</dbReference>
<evidence type="ECO:0000256" key="1">
    <source>
        <dbReference type="ARBA" id="ARBA00022490"/>
    </source>
</evidence>
<comment type="subunit">
    <text evidence="6">Monomer. Associates with the 50S ribosomal subunit.</text>
</comment>
<dbReference type="Gene3D" id="3.40.50.300">
    <property type="entry name" value="P-loop containing nucleotide triphosphate hydrolases"/>
    <property type="match status" value="1"/>
</dbReference>
<comment type="similarity">
    <text evidence="6">Belongs to the TRAFAC class OBG-HflX-like GTPase superfamily. HflX GTPase family.</text>
</comment>
<dbReference type="InterPro" id="IPR016496">
    <property type="entry name" value="GTPase_HflX"/>
</dbReference>
<dbReference type="HAMAP" id="MF_00900">
    <property type="entry name" value="GTPase_HflX"/>
    <property type="match status" value="1"/>
</dbReference>
<proteinExistence type="inferred from homology"/>
<dbReference type="NCBIfam" id="NF008280">
    <property type="entry name" value="PRK11058.1"/>
    <property type="match status" value="1"/>
</dbReference>
<dbReference type="RefSeq" id="WP_133321042.1">
    <property type="nucleotide sequence ID" value="NZ_SMTF01000003.1"/>
</dbReference>
<evidence type="ECO:0000256" key="7">
    <source>
        <dbReference type="PIRSR" id="PIRSR006809-1"/>
    </source>
</evidence>
<dbReference type="InterPro" id="IPR025121">
    <property type="entry name" value="GTPase_HflX_N"/>
</dbReference>
<dbReference type="PIRSF" id="PIRSF006809">
    <property type="entry name" value="GTP-binding_hflX_prd"/>
    <property type="match status" value="1"/>
</dbReference>
<feature type="domain" description="Hflx-type G" evidence="11">
    <location>
        <begin position="203"/>
        <end position="397"/>
    </location>
</feature>
<dbReference type="InterPro" id="IPR042108">
    <property type="entry name" value="GTPase_HflX_N_sf"/>
</dbReference>
<dbReference type="GO" id="GO:0046872">
    <property type="term" value="F:metal ion binding"/>
    <property type="evidence" value="ECO:0007669"/>
    <property type="project" value="UniProtKB-KW"/>
</dbReference>
<dbReference type="InterPro" id="IPR006073">
    <property type="entry name" value="GTP-bd"/>
</dbReference>
<feature type="binding site" evidence="7">
    <location>
        <begin position="375"/>
        <end position="377"/>
    </location>
    <ligand>
        <name>GTP</name>
        <dbReference type="ChEBI" id="CHEBI:37565"/>
    </ligand>
</feature>
<dbReference type="GO" id="GO:0005525">
    <property type="term" value="F:GTP binding"/>
    <property type="evidence" value="ECO:0007669"/>
    <property type="project" value="UniProtKB-UniRule"/>
</dbReference>
<dbReference type="SUPFAM" id="SSF52540">
    <property type="entry name" value="P-loop containing nucleoside triphosphate hydrolases"/>
    <property type="match status" value="1"/>
</dbReference>
<protein>
    <recommendedName>
        <fullName evidence="6">GTPase HflX</fullName>
    </recommendedName>
    <alternativeName>
        <fullName evidence="6">GTP-binding protein HflX</fullName>
    </alternativeName>
</protein>
<dbReference type="AlphaFoldDB" id="A0A4R5TXU6"/>
<evidence type="ECO:0000256" key="6">
    <source>
        <dbReference type="HAMAP-Rule" id="MF_00900"/>
    </source>
</evidence>
<feature type="binding site" evidence="7">
    <location>
        <begin position="234"/>
        <end position="238"/>
    </location>
    <ligand>
        <name>GTP</name>
        <dbReference type="ChEBI" id="CHEBI:37565"/>
    </ligand>
</feature>
<dbReference type="PRINTS" id="PR00326">
    <property type="entry name" value="GTP1OBG"/>
</dbReference>
<gene>
    <name evidence="6 12" type="primary">hflX</name>
    <name evidence="12" type="ORF">E2F46_05245</name>
</gene>
<keyword evidence="4 8" id="KW-0460">Magnesium</keyword>
<dbReference type="NCBIfam" id="TIGR03156">
    <property type="entry name" value="GTP_HflX"/>
    <property type="match status" value="1"/>
</dbReference>
<dbReference type="Proteomes" id="UP000294796">
    <property type="component" value="Unassembled WGS sequence"/>
</dbReference>
<feature type="binding site" evidence="7">
    <location>
        <begin position="255"/>
        <end position="258"/>
    </location>
    <ligand>
        <name>GTP</name>
        <dbReference type="ChEBI" id="CHEBI:37565"/>
    </ligand>
</feature>
<dbReference type="Pfam" id="PF16360">
    <property type="entry name" value="GTP-bdg_M"/>
    <property type="match status" value="1"/>
</dbReference>
<feature type="region of interest" description="Disordered" evidence="10">
    <location>
        <begin position="329"/>
        <end position="368"/>
    </location>
</feature>
<feature type="coiled-coil region" evidence="9">
    <location>
        <begin position="162"/>
        <end position="196"/>
    </location>
</feature>
<feature type="binding site" evidence="8">
    <location>
        <position position="216"/>
    </location>
    <ligand>
        <name>Mg(2+)</name>
        <dbReference type="ChEBI" id="CHEBI:18420"/>
    </ligand>
</feature>
<dbReference type="PROSITE" id="PS51705">
    <property type="entry name" value="G_HFLX"/>
    <property type="match status" value="1"/>
</dbReference>